<organism evidence="2 3">
    <name type="scientific">Lyophyllum shimeji</name>
    <name type="common">Hon-shimeji</name>
    <name type="synonym">Tricholoma shimeji</name>
    <dbReference type="NCBI Taxonomy" id="47721"/>
    <lineage>
        <taxon>Eukaryota</taxon>
        <taxon>Fungi</taxon>
        <taxon>Dikarya</taxon>
        <taxon>Basidiomycota</taxon>
        <taxon>Agaricomycotina</taxon>
        <taxon>Agaricomycetes</taxon>
        <taxon>Agaricomycetidae</taxon>
        <taxon>Agaricales</taxon>
        <taxon>Tricholomatineae</taxon>
        <taxon>Lyophyllaceae</taxon>
        <taxon>Lyophyllum</taxon>
    </lineage>
</organism>
<gene>
    <name evidence="2" type="ORF">LshimejAT787_1400190</name>
</gene>
<name>A0A9P3PV61_LYOSH</name>
<feature type="region of interest" description="Disordered" evidence="1">
    <location>
        <begin position="164"/>
        <end position="184"/>
    </location>
</feature>
<dbReference type="Gene3D" id="3.80.10.10">
    <property type="entry name" value="Ribonuclease Inhibitor"/>
    <property type="match status" value="1"/>
</dbReference>
<evidence type="ECO:0000256" key="1">
    <source>
        <dbReference type="SAM" id="MobiDB-lite"/>
    </source>
</evidence>
<evidence type="ECO:0000313" key="2">
    <source>
        <dbReference type="EMBL" id="GLB43507.1"/>
    </source>
</evidence>
<dbReference type="InterPro" id="IPR032675">
    <property type="entry name" value="LRR_dom_sf"/>
</dbReference>
<keyword evidence="3" id="KW-1185">Reference proteome</keyword>
<sequence>MDSDILRVWQLVHELSDQLALNQKITATLQAQTGSLKTQAAHASTGFALRRFNVDISKEIFESELERTNAQLIIENQTLLHENKQLSLLLKEYEGTMETIMAKFRNHALAAQQHELTLTRHYETLLNTRETQVLSADLASSTEMTLALQRLSHHLRGLLRTMAGENPDPSDPIYDGNTHPDDEAGGFVDLGELEHLLEALDERLGTEGRGDWAQEREIEIERLERENEMLRAFLEIDGESIAASGVSVDLERADSGRYPTFLSSSLRRNAAGSEGFGSPQPGPGYWDNQQQPQQQAYPQGGGAPLQRAVDLQPGMRMGTQGQGRRAVLALTRALPLAPIPLHHLFHFIRIGRPSQAPSLYRRLRYSRPEHDGASDDEFNPAFRVRHISVETWEVDADVLINLLRLLPNLESVNLWVGASNFSPEHLEDVFKLYMPKLRYLSIRFRPYVRKATYYQFHKGSYFDSTLLALSSWPSSSEGLTTLSIVQDPFTPDPSDATQRFAQPIVFFRLDLHLSLLIHSQAASASLKSLRIRIPSRPIAQPLTVAYMDPSHRDASPIPRVPPPSIEFLDISTSGISVPEIETLLARFKDLKHLILDACTGLLRGGSPQALGRELGWWSDLGKRIAMAGVKKARDREKELKTWYEALVRASSNATLDEPAINAPGEPRRQRRGRRGLATATISIRGSTSPPRAVPSTSAVSAAAALSTTRGRPLVVPKVHIVPTLPSLRTLSLFPTSTENIPARVSPEARERILAAFEKGWNDGIRVIWEKRTRMGTSFLREPAEGVARPRFLKFREGREDEWGEQEEGMQGLEDVKVGDEEIFFRLENSTLELGQTPVLCLCGSSVDLEGHAGGCGHAVAREIWRDTL</sequence>
<dbReference type="EMBL" id="BRPK01000014">
    <property type="protein sequence ID" value="GLB43507.1"/>
    <property type="molecule type" value="Genomic_DNA"/>
</dbReference>
<accession>A0A9P3PV61</accession>
<dbReference type="Proteomes" id="UP001063166">
    <property type="component" value="Unassembled WGS sequence"/>
</dbReference>
<feature type="region of interest" description="Disordered" evidence="1">
    <location>
        <begin position="656"/>
        <end position="675"/>
    </location>
</feature>
<dbReference type="PANTHER" id="PTHR39472">
    <property type="entry name" value="EXPRESSED PROTEIN"/>
    <property type="match status" value="1"/>
</dbReference>
<comment type="caution">
    <text evidence="2">The sequence shown here is derived from an EMBL/GenBank/DDBJ whole genome shotgun (WGS) entry which is preliminary data.</text>
</comment>
<dbReference type="AlphaFoldDB" id="A0A9P3PV61"/>
<feature type="region of interest" description="Disordered" evidence="1">
    <location>
        <begin position="269"/>
        <end position="307"/>
    </location>
</feature>
<evidence type="ECO:0000313" key="3">
    <source>
        <dbReference type="Proteomes" id="UP001063166"/>
    </source>
</evidence>
<dbReference type="PANTHER" id="PTHR39472:SF1">
    <property type="entry name" value="EXPRESSED PROTEIN"/>
    <property type="match status" value="1"/>
</dbReference>
<reference evidence="2" key="1">
    <citation type="submission" date="2022-07" db="EMBL/GenBank/DDBJ databases">
        <title>The genome of Lyophyllum shimeji provides insight into the initial evolution of ectomycorrhizal fungal genome.</title>
        <authorList>
            <person name="Kobayashi Y."/>
            <person name="Shibata T."/>
            <person name="Hirakawa H."/>
            <person name="Shigenobu S."/>
            <person name="Nishiyama T."/>
            <person name="Yamada A."/>
            <person name="Hasebe M."/>
            <person name="Kawaguchi M."/>
        </authorList>
    </citation>
    <scope>NUCLEOTIDE SEQUENCE</scope>
    <source>
        <strain evidence="2">AT787</strain>
    </source>
</reference>
<dbReference type="OrthoDB" id="3353982at2759"/>
<proteinExistence type="predicted"/>
<feature type="compositionally biased region" description="Low complexity" evidence="1">
    <location>
        <begin position="289"/>
        <end position="298"/>
    </location>
</feature>
<protein>
    <submittedName>
        <fullName evidence="2">Uncharacterized protein</fullName>
    </submittedName>
</protein>